<dbReference type="STRING" id="650164.K5W826"/>
<dbReference type="Gene3D" id="3.30.710.10">
    <property type="entry name" value="Potassium Channel Kv1.1, Chain A"/>
    <property type="match status" value="1"/>
</dbReference>
<protein>
    <recommendedName>
        <fullName evidence="1">BTB domain-containing protein</fullName>
    </recommendedName>
</protein>
<feature type="domain" description="BTB" evidence="1">
    <location>
        <begin position="307"/>
        <end position="373"/>
    </location>
</feature>
<dbReference type="InterPro" id="IPR011333">
    <property type="entry name" value="SKP1/BTB/POZ_sf"/>
</dbReference>
<evidence type="ECO:0000313" key="3">
    <source>
        <dbReference type="Proteomes" id="UP000008370"/>
    </source>
</evidence>
<dbReference type="RefSeq" id="XP_007395477.1">
    <property type="nucleotide sequence ID" value="XM_007395415.1"/>
</dbReference>
<evidence type="ECO:0000313" key="2">
    <source>
        <dbReference type="EMBL" id="EKM55134.1"/>
    </source>
</evidence>
<dbReference type="InterPro" id="IPR000210">
    <property type="entry name" value="BTB/POZ_dom"/>
</dbReference>
<dbReference type="Proteomes" id="UP000008370">
    <property type="component" value="Unassembled WGS sequence"/>
</dbReference>
<dbReference type="EMBL" id="JH930472">
    <property type="protein sequence ID" value="EKM55134.1"/>
    <property type="molecule type" value="Genomic_DNA"/>
</dbReference>
<gene>
    <name evidence="2" type="ORF">PHACADRAFT_255543</name>
</gene>
<name>K5W826_PHACS</name>
<evidence type="ECO:0000259" key="1">
    <source>
        <dbReference type="PROSITE" id="PS50097"/>
    </source>
</evidence>
<proteinExistence type="predicted"/>
<dbReference type="InParanoid" id="K5W826"/>
<keyword evidence="3" id="KW-1185">Reference proteome</keyword>
<organism evidence="2 3">
    <name type="scientific">Phanerochaete carnosa (strain HHB-10118-sp)</name>
    <name type="common">White-rot fungus</name>
    <name type="synonym">Peniophora carnosa</name>
    <dbReference type="NCBI Taxonomy" id="650164"/>
    <lineage>
        <taxon>Eukaryota</taxon>
        <taxon>Fungi</taxon>
        <taxon>Dikarya</taxon>
        <taxon>Basidiomycota</taxon>
        <taxon>Agaricomycotina</taxon>
        <taxon>Agaricomycetes</taxon>
        <taxon>Polyporales</taxon>
        <taxon>Phanerochaetaceae</taxon>
        <taxon>Phanerochaete</taxon>
    </lineage>
</organism>
<dbReference type="AlphaFoldDB" id="K5W826"/>
<dbReference type="HOGENOM" id="CLU_453485_0_0_1"/>
<sequence length="602" mass="67588">MLFRVYQAILARRSPLFASLFAAVQPAQETYEGCPLISLADDAEDVRVLLLALQERDSLARFLTKDKFLISLLKTSTKYEVQDLRTPVLDALTAWFPTTLRSWELKERKFGEHNPFSRKGAIITFANVAQHAAPHLLPAALLLLFPYYDGRDKPFYSGTFQGKPVTLNLSLELAVLRGRSVIGYIARLEVYPSLFSSRGPHRILKSTQCIVGRMNAANTLCGEDGVINPFMHRKHETAWKPREFCTDCLRILESDWRSGTQSAWNQLPQAFGLQNWRMLLEQAPPQRMELDVSDSTCTARCEDLWFPDGTIILQAETKLFRVYKGVLAKQSSLFSGMLALPPHQQQETYDGCPLVVLHDSEEDVRVFLLALYYPNFPRSLLDDESLAATLLRMSHKYHAHKLRAALLAVLEPYFPTTLLDWQQRRRVIGARNPFSKKSAIIHLVNAAEHAAPHLLPAALLALVPFCAHASAESPFGRGVFKNAPVVLHPALEQTVLHAQQTLDRIAREEIYLGLFNPSNADCTGGTWCDDGRASAIGKLVNAEGLIDPFQFAKHRPGWKAHLFCAKCLEHLELGFSSGSRAAWEKLPDVFGLPSWRVLLGQV</sequence>
<dbReference type="OrthoDB" id="3045035at2759"/>
<dbReference type="GeneID" id="18916329"/>
<dbReference type="KEGG" id="pco:PHACADRAFT_255543"/>
<accession>K5W826</accession>
<dbReference type="PROSITE" id="PS50097">
    <property type="entry name" value="BTB"/>
    <property type="match status" value="1"/>
</dbReference>
<reference evidence="2 3" key="1">
    <citation type="journal article" date="2012" name="BMC Genomics">
        <title>Comparative genomics of the white-rot fungi, Phanerochaete carnosa and P. chrysosporium, to elucidate the genetic basis of the distinct wood types they colonize.</title>
        <authorList>
            <person name="Suzuki H."/>
            <person name="MacDonald J."/>
            <person name="Syed K."/>
            <person name="Salamov A."/>
            <person name="Hori C."/>
            <person name="Aerts A."/>
            <person name="Henrissat B."/>
            <person name="Wiebenga A."/>
            <person name="vanKuyk P.A."/>
            <person name="Barry K."/>
            <person name="Lindquist E."/>
            <person name="LaButti K."/>
            <person name="Lapidus A."/>
            <person name="Lucas S."/>
            <person name="Coutinho P."/>
            <person name="Gong Y."/>
            <person name="Samejima M."/>
            <person name="Mahadevan R."/>
            <person name="Abou-Zaid M."/>
            <person name="de Vries R.P."/>
            <person name="Igarashi K."/>
            <person name="Yadav J.S."/>
            <person name="Grigoriev I.V."/>
            <person name="Master E.R."/>
        </authorList>
    </citation>
    <scope>NUCLEOTIDE SEQUENCE [LARGE SCALE GENOMIC DNA]</scope>
    <source>
        <strain evidence="2 3">HHB-10118-sp</strain>
    </source>
</reference>